<dbReference type="InterPro" id="IPR036366">
    <property type="entry name" value="PGBDSf"/>
</dbReference>
<dbReference type="GO" id="GO:0008360">
    <property type="term" value="P:regulation of cell shape"/>
    <property type="evidence" value="ECO:0007669"/>
    <property type="project" value="UniProtKB-UniRule"/>
</dbReference>
<keyword evidence="11" id="KW-1185">Reference proteome</keyword>
<dbReference type="EMBL" id="FWFZ01000001">
    <property type="protein sequence ID" value="SLN15765.1"/>
    <property type="molecule type" value="Genomic_DNA"/>
</dbReference>
<dbReference type="InterPro" id="IPR002477">
    <property type="entry name" value="Peptidoglycan-bd-like"/>
</dbReference>
<feature type="domain" description="L,D-TPase catalytic" evidence="9">
    <location>
        <begin position="303"/>
        <end position="479"/>
    </location>
</feature>
<dbReference type="GO" id="GO:0071555">
    <property type="term" value="P:cell wall organization"/>
    <property type="evidence" value="ECO:0007669"/>
    <property type="project" value="UniProtKB-UniRule"/>
</dbReference>
<evidence type="ECO:0000256" key="3">
    <source>
        <dbReference type="ARBA" id="ARBA00022679"/>
    </source>
</evidence>
<evidence type="ECO:0000259" key="9">
    <source>
        <dbReference type="PROSITE" id="PS52029"/>
    </source>
</evidence>
<dbReference type="GO" id="GO:0016740">
    <property type="term" value="F:transferase activity"/>
    <property type="evidence" value="ECO:0007669"/>
    <property type="project" value="UniProtKB-KW"/>
</dbReference>
<name>A0A1Y5REM9_9RHOB</name>
<dbReference type="CDD" id="cd16913">
    <property type="entry name" value="YkuD_like"/>
    <property type="match status" value="1"/>
</dbReference>
<dbReference type="Gene3D" id="2.40.440.10">
    <property type="entry name" value="L,D-transpeptidase catalytic domain-like"/>
    <property type="match status" value="1"/>
</dbReference>
<dbReference type="InterPro" id="IPR052905">
    <property type="entry name" value="LD-transpeptidase_YkuD-like"/>
</dbReference>
<sequence length="528" mass="58788">MKFAKTSARRSLIATLTAAGLLFAAAAPPAFSQGVETQIRVTAFAQAVAEAAARDDDLAAFYRARAFEGIWTGTDSDAVMRRNAFISALDQAAQHGLPAIRFNTRAAISLLQGASTPAEKGRAEVEMSRLLLDYARTLNSGLLQPRQVVSHIRREVHLRDRGEMLDAFMDNPNAMLRGLAPSTPEYQRLMQAKMRLESLLPRGGFGPAVQSTIRPGDQGAQVVALRNRLMAMDLLGHTVSGRYDTKMQEAVRSFQESMGLEQDAIVGGATLTALNVDARDRLESVLVAMERERWFNNLDRGDRYVWVNLVDFTAAIMDHDRETFRTKSVIGAQAGDRQTVEFSDTMEYMEINPYWYVPRSIINGEYGGRVPAGFEAVDYRGRIVQTSSAQNVSVRQRPGPRNALGSVKFMFPNQYNIYLHDTPSQSLFSRTVRTFSHGCIRLDDPHEFAYALLAAQMDDPEPYFQRILRSGANTRVPLETPLPVHLIYRTAFTSVDGRVHYRNDVYNRDARIWNALAAEGVVIGDVSG</sequence>
<evidence type="ECO:0000313" key="11">
    <source>
        <dbReference type="Proteomes" id="UP000193900"/>
    </source>
</evidence>
<evidence type="ECO:0000313" key="10">
    <source>
        <dbReference type="EMBL" id="SLN15765.1"/>
    </source>
</evidence>
<evidence type="ECO:0000256" key="1">
    <source>
        <dbReference type="ARBA" id="ARBA00004752"/>
    </source>
</evidence>
<protein>
    <submittedName>
        <fullName evidence="10">Murein L,D-transpeptidase</fullName>
    </submittedName>
</protein>
<evidence type="ECO:0000256" key="8">
    <source>
        <dbReference type="SAM" id="SignalP"/>
    </source>
</evidence>
<evidence type="ECO:0000256" key="7">
    <source>
        <dbReference type="PROSITE-ProRule" id="PRU01373"/>
    </source>
</evidence>
<dbReference type="InterPro" id="IPR005490">
    <property type="entry name" value="LD_TPept_cat_dom"/>
</dbReference>
<dbReference type="InterPro" id="IPR038063">
    <property type="entry name" value="Transpep_catalytic_dom"/>
</dbReference>
<dbReference type="InterPro" id="IPR045380">
    <property type="entry name" value="LD_TPept_scaffold_dom"/>
</dbReference>
<feature type="chain" id="PRO_5012147595" evidence="8">
    <location>
        <begin position="33"/>
        <end position="528"/>
    </location>
</feature>
<keyword evidence="5 7" id="KW-0573">Peptidoglycan synthesis</keyword>
<comment type="similarity">
    <text evidence="2">Belongs to the YkuD family.</text>
</comment>
<dbReference type="PROSITE" id="PS52029">
    <property type="entry name" value="LD_TPASE"/>
    <property type="match status" value="1"/>
</dbReference>
<dbReference type="Proteomes" id="UP000193900">
    <property type="component" value="Unassembled WGS sequence"/>
</dbReference>
<comment type="pathway">
    <text evidence="1 7">Cell wall biogenesis; peptidoglycan biosynthesis.</text>
</comment>
<dbReference type="RefSeq" id="WP_085877152.1">
    <property type="nucleotide sequence ID" value="NZ_FWFZ01000001.1"/>
</dbReference>
<feature type="active site" description="Nucleophile" evidence="7">
    <location>
        <position position="439"/>
    </location>
</feature>
<gene>
    <name evidence="10" type="ORF">ROA7023_00225</name>
</gene>
<evidence type="ECO:0000256" key="2">
    <source>
        <dbReference type="ARBA" id="ARBA00005992"/>
    </source>
</evidence>
<dbReference type="InterPro" id="IPR036365">
    <property type="entry name" value="PGBD-like_sf"/>
</dbReference>
<dbReference type="OrthoDB" id="9778545at2"/>
<feature type="active site" description="Proton donor/acceptor" evidence="7">
    <location>
        <position position="420"/>
    </location>
</feature>
<keyword evidence="3" id="KW-0808">Transferase</keyword>
<evidence type="ECO:0000256" key="5">
    <source>
        <dbReference type="ARBA" id="ARBA00022984"/>
    </source>
</evidence>
<keyword evidence="8" id="KW-0732">Signal</keyword>
<evidence type="ECO:0000256" key="6">
    <source>
        <dbReference type="ARBA" id="ARBA00023316"/>
    </source>
</evidence>
<keyword evidence="4 7" id="KW-0133">Cell shape</keyword>
<organism evidence="10 11">
    <name type="scientific">Roseisalinus antarcticus</name>
    <dbReference type="NCBI Taxonomy" id="254357"/>
    <lineage>
        <taxon>Bacteria</taxon>
        <taxon>Pseudomonadati</taxon>
        <taxon>Pseudomonadota</taxon>
        <taxon>Alphaproteobacteria</taxon>
        <taxon>Rhodobacterales</taxon>
        <taxon>Roseobacteraceae</taxon>
        <taxon>Roseisalinus</taxon>
    </lineage>
</organism>
<dbReference type="Pfam" id="PF20142">
    <property type="entry name" value="Scaffold"/>
    <property type="match status" value="1"/>
</dbReference>
<dbReference type="AlphaFoldDB" id="A0A1Y5REM9"/>
<dbReference type="Gene3D" id="1.10.101.10">
    <property type="entry name" value="PGBD-like superfamily/PGBD"/>
    <property type="match status" value="1"/>
</dbReference>
<dbReference type="PANTHER" id="PTHR41533:SF2">
    <property type="entry name" value="BLR7131 PROTEIN"/>
    <property type="match status" value="1"/>
</dbReference>
<dbReference type="SUPFAM" id="SSF47090">
    <property type="entry name" value="PGBD-like"/>
    <property type="match status" value="1"/>
</dbReference>
<dbReference type="SUPFAM" id="SSF141523">
    <property type="entry name" value="L,D-transpeptidase catalytic domain-like"/>
    <property type="match status" value="1"/>
</dbReference>
<evidence type="ECO:0000256" key="4">
    <source>
        <dbReference type="ARBA" id="ARBA00022960"/>
    </source>
</evidence>
<proteinExistence type="inferred from homology"/>
<reference evidence="10 11" key="1">
    <citation type="submission" date="2017-03" db="EMBL/GenBank/DDBJ databases">
        <authorList>
            <person name="Afonso C.L."/>
            <person name="Miller P.J."/>
            <person name="Scott M.A."/>
            <person name="Spackman E."/>
            <person name="Goraichik I."/>
            <person name="Dimitrov K.M."/>
            <person name="Suarez D.L."/>
            <person name="Swayne D.E."/>
        </authorList>
    </citation>
    <scope>NUCLEOTIDE SEQUENCE [LARGE SCALE GENOMIC DNA]</scope>
    <source>
        <strain evidence="10 11">CECT 7023</strain>
    </source>
</reference>
<dbReference type="Pfam" id="PF03734">
    <property type="entry name" value="YkuD"/>
    <property type="match status" value="1"/>
</dbReference>
<dbReference type="PANTHER" id="PTHR41533">
    <property type="entry name" value="L,D-TRANSPEPTIDASE HI_1667-RELATED"/>
    <property type="match status" value="1"/>
</dbReference>
<dbReference type="Pfam" id="PF01471">
    <property type="entry name" value="PG_binding_1"/>
    <property type="match status" value="1"/>
</dbReference>
<accession>A0A1Y5REM9</accession>
<dbReference type="GO" id="GO:0009252">
    <property type="term" value="P:peptidoglycan biosynthetic process"/>
    <property type="evidence" value="ECO:0007669"/>
    <property type="project" value="UniProtKB-UniPathway"/>
</dbReference>
<dbReference type="UniPathway" id="UPA00219"/>
<feature type="signal peptide" evidence="8">
    <location>
        <begin position="1"/>
        <end position="32"/>
    </location>
</feature>
<keyword evidence="6 7" id="KW-0961">Cell wall biogenesis/degradation</keyword>
<dbReference type="GO" id="GO:0004180">
    <property type="term" value="F:carboxypeptidase activity"/>
    <property type="evidence" value="ECO:0007669"/>
    <property type="project" value="UniProtKB-ARBA"/>
</dbReference>